<comment type="caution">
    <text evidence="1">The sequence shown here is derived from an EMBL/GenBank/DDBJ whole genome shotgun (WGS) entry which is preliminary data.</text>
</comment>
<evidence type="ECO:0000313" key="2">
    <source>
        <dbReference type="Proteomes" id="UP000301309"/>
    </source>
</evidence>
<evidence type="ECO:0000313" key="1">
    <source>
        <dbReference type="EMBL" id="GDY52643.1"/>
    </source>
</evidence>
<gene>
    <name evidence="1" type="ORF">SVIO_032660</name>
</gene>
<dbReference type="EMBL" id="BJHW01000001">
    <property type="protein sequence ID" value="GDY52643.1"/>
    <property type="molecule type" value="Genomic_DNA"/>
</dbReference>
<name>A0A4D4L3S2_STRVO</name>
<reference evidence="1 2" key="1">
    <citation type="journal article" date="2020" name="Int. J. Syst. Evol. Microbiol.">
        <title>Reclassification of Streptomyces castelarensis and Streptomyces sporoclivatus as later heterotypic synonyms of Streptomyces antimycoticus.</title>
        <authorList>
            <person name="Komaki H."/>
            <person name="Tamura T."/>
        </authorList>
    </citation>
    <scope>NUCLEOTIDE SEQUENCE [LARGE SCALE GENOMIC DNA]</scope>
    <source>
        <strain evidence="1 2">NBRC 13459</strain>
    </source>
</reference>
<accession>A0A4D4L3S2</accession>
<sequence length="56" mass="5934">MVGGPDPVPLVPDRHQRVGRQVVRPVGAAEQQMGEAGQLGVVPLEEVPELGLRVGR</sequence>
<organism evidence="1 2">
    <name type="scientific">Streptomyces violaceusniger</name>
    <dbReference type="NCBI Taxonomy" id="68280"/>
    <lineage>
        <taxon>Bacteria</taxon>
        <taxon>Bacillati</taxon>
        <taxon>Actinomycetota</taxon>
        <taxon>Actinomycetes</taxon>
        <taxon>Kitasatosporales</taxon>
        <taxon>Streptomycetaceae</taxon>
        <taxon>Streptomyces</taxon>
        <taxon>Streptomyces violaceusniger group</taxon>
    </lineage>
</organism>
<dbReference type="Proteomes" id="UP000301309">
    <property type="component" value="Unassembled WGS sequence"/>
</dbReference>
<dbReference type="AlphaFoldDB" id="A0A4D4L3S2"/>
<proteinExistence type="predicted"/>
<keyword evidence="2" id="KW-1185">Reference proteome</keyword>
<protein>
    <submittedName>
        <fullName evidence="1">Uncharacterized protein</fullName>
    </submittedName>
</protein>